<name>A0A133VCB7_9EURY</name>
<evidence type="ECO:0000313" key="3">
    <source>
        <dbReference type="Proteomes" id="UP000070076"/>
    </source>
</evidence>
<evidence type="ECO:0000256" key="1">
    <source>
        <dbReference type="SAM" id="Phobius"/>
    </source>
</evidence>
<reference evidence="2 3" key="1">
    <citation type="journal article" date="2016" name="Sci. Rep.">
        <title>Metabolic traits of an uncultured archaeal lineage -MSBL1- from brine pools of the Red Sea.</title>
        <authorList>
            <person name="Mwirichia R."/>
            <person name="Alam I."/>
            <person name="Rashid M."/>
            <person name="Vinu M."/>
            <person name="Ba-Alawi W."/>
            <person name="Anthony Kamau A."/>
            <person name="Kamanda Ngugi D."/>
            <person name="Goker M."/>
            <person name="Klenk H.P."/>
            <person name="Bajic V."/>
            <person name="Stingl U."/>
        </authorList>
    </citation>
    <scope>NUCLEOTIDE SEQUENCE [LARGE SCALE GENOMIC DNA]</scope>
    <source>
        <strain evidence="2">SCGC-AAA261O19</strain>
    </source>
</reference>
<protein>
    <submittedName>
        <fullName evidence="2">Uncharacterized protein</fullName>
    </submittedName>
</protein>
<gene>
    <name evidence="2" type="ORF">AKJ48_03425</name>
</gene>
<accession>A0A133VCB7</accession>
<dbReference type="AlphaFoldDB" id="A0A133VCB7"/>
<keyword evidence="3" id="KW-1185">Reference proteome</keyword>
<sequence length="91" mass="9998">MQEESFELFLNLFPVILYTVKGLNPTYVLYGLVLAGSLTFGLEAFLIGFGGRLSTIYQSEKWRLLGVTLLLGLAITITSIGLMLILGLDLI</sequence>
<proteinExistence type="predicted"/>
<comment type="caution">
    <text evidence="2">The sequence shown here is derived from an EMBL/GenBank/DDBJ whole genome shotgun (WGS) entry which is preliminary data.</text>
</comment>
<keyword evidence="1" id="KW-1133">Transmembrane helix</keyword>
<keyword evidence="1" id="KW-0472">Membrane</keyword>
<evidence type="ECO:0000313" key="2">
    <source>
        <dbReference type="EMBL" id="KXB04060.1"/>
    </source>
</evidence>
<dbReference type="EMBL" id="LHYB01000051">
    <property type="protein sequence ID" value="KXB04060.1"/>
    <property type="molecule type" value="Genomic_DNA"/>
</dbReference>
<keyword evidence="1" id="KW-0812">Transmembrane</keyword>
<organism evidence="2 3">
    <name type="scientific">candidate division MSBL1 archaeon SCGC-AAA261O19</name>
    <dbReference type="NCBI Taxonomy" id="1698277"/>
    <lineage>
        <taxon>Archaea</taxon>
        <taxon>Methanobacteriati</taxon>
        <taxon>Methanobacteriota</taxon>
        <taxon>candidate division MSBL1</taxon>
    </lineage>
</organism>
<dbReference type="Proteomes" id="UP000070076">
    <property type="component" value="Unassembled WGS sequence"/>
</dbReference>
<feature type="transmembrane region" description="Helical" evidence="1">
    <location>
        <begin position="62"/>
        <end position="88"/>
    </location>
</feature>
<feature type="transmembrane region" description="Helical" evidence="1">
    <location>
        <begin position="27"/>
        <end position="50"/>
    </location>
</feature>